<dbReference type="GO" id="GO:0046872">
    <property type="term" value="F:metal ion binding"/>
    <property type="evidence" value="ECO:0007669"/>
    <property type="project" value="UniProtKB-KW"/>
</dbReference>
<dbReference type="InterPro" id="IPR032837">
    <property type="entry name" value="G1PDH"/>
</dbReference>
<keyword evidence="7" id="KW-0443">Lipid metabolism</keyword>
<feature type="binding site" evidence="11">
    <location>
        <position position="131"/>
    </location>
    <ligand>
        <name>NAD(+)</name>
        <dbReference type="ChEBI" id="CHEBI:57540"/>
    </ligand>
</feature>
<dbReference type="Proteomes" id="UP000067698">
    <property type="component" value="Chromosome"/>
</dbReference>
<feature type="binding site" evidence="11">
    <location>
        <begin position="94"/>
        <end position="98"/>
    </location>
    <ligand>
        <name>NAD(+)</name>
        <dbReference type="ChEBI" id="CHEBI:57540"/>
    </ligand>
</feature>
<evidence type="ECO:0000313" key="15">
    <source>
        <dbReference type="Proteomes" id="UP000540056"/>
    </source>
</evidence>
<keyword evidence="2" id="KW-0444">Lipid biosynthesis</keyword>
<dbReference type="EMBL" id="CP014162">
    <property type="protein sequence ID" value="AMB97552.1"/>
    <property type="molecule type" value="Genomic_DNA"/>
</dbReference>
<evidence type="ECO:0000256" key="4">
    <source>
        <dbReference type="ARBA" id="ARBA00022857"/>
    </source>
</evidence>
<keyword evidence="10" id="KW-0862">Zinc</keyword>
<reference evidence="14" key="2">
    <citation type="submission" date="2016-01" db="EMBL/GenBank/DDBJ databases">
        <title>Six Aerococcus type strain genome sequencing and assembly using PacBio and Illumina Hiseq.</title>
        <authorList>
            <person name="Carkaci D."/>
            <person name="Dargis R."/>
            <person name="Nielsen X.C."/>
            <person name="Skovgaard O."/>
            <person name="Fuursted K."/>
            <person name="Christensen J.J."/>
        </authorList>
    </citation>
    <scope>NUCLEOTIDE SEQUENCE [LARGE SCALE GENOMIC DNA]</scope>
    <source>
        <strain evidence="14">CCUG28094</strain>
    </source>
</reference>
<dbReference type="Gene3D" id="1.20.1090.10">
    <property type="entry name" value="Dehydroquinate synthase-like - alpha domain"/>
    <property type="match status" value="1"/>
</dbReference>
<dbReference type="GO" id="GO:0008654">
    <property type="term" value="P:phospholipid biosynthetic process"/>
    <property type="evidence" value="ECO:0007669"/>
    <property type="project" value="UniProtKB-KW"/>
</dbReference>
<feature type="binding site" evidence="10">
    <location>
        <position position="254"/>
    </location>
    <ligand>
        <name>glycerol</name>
        <dbReference type="ChEBI" id="CHEBI:17754"/>
    </ligand>
</feature>
<dbReference type="KEGG" id="aui:APT62_00040"/>
<feature type="binding site" evidence="10">
    <location>
        <position position="271"/>
    </location>
    <ligand>
        <name>glycerol</name>
        <dbReference type="ChEBI" id="CHEBI:17754"/>
    </ligand>
</feature>
<accession>A0A0U4WFU4</accession>
<dbReference type="RefSeq" id="WP_026465544.1">
    <property type="nucleotide sequence ID" value="NZ_CANSXX010000009.1"/>
</dbReference>
<organism evidence="12 14">
    <name type="scientific">Aerococcus urinaeequi</name>
    <dbReference type="NCBI Taxonomy" id="51665"/>
    <lineage>
        <taxon>Bacteria</taxon>
        <taxon>Bacillati</taxon>
        <taxon>Bacillota</taxon>
        <taxon>Bacilli</taxon>
        <taxon>Lactobacillales</taxon>
        <taxon>Aerococcaceae</taxon>
        <taxon>Aerococcus</taxon>
    </lineage>
</organism>
<feature type="binding site" evidence="11">
    <location>
        <position position="125"/>
    </location>
    <ligand>
        <name>NAD(+)</name>
        <dbReference type="ChEBI" id="CHEBI:57540"/>
    </ligand>
</feature>
<evidence type="ECO:0000313" key="14">
    <source>
        <dbReference type="Proteomes" id="UP000067698"/>
    </source>
</evidence>
<keyword evidence="3 10" id="KW-0479">Metal-binding</keyword>
<evidence type="ECO:0000313" key="13">
    <source>
        <dbReference type="EMBL" id="MBA5747182.1"/>
    </source>
</evidence>
<evidence type="ECO:0000256" key="3">
    <source>
        <dbReference type="ARBA" id="ARBA00022723"/>
    </source>
</evidence>
<evidence type="ECO:0000256" key="6">
    <source>
        <dbReference type="ARBA" id="ARBA00023027"/>
    </source>
</evidence>
<dbReference type="PANTHER" id="PTHR43616:SF5">
    <property type="entry name" value="GLYCEROL DEHYDROGENASE 1"/>
    <property type="match status" value="1"/>
</dbReference>
<keyword evidence="1" id="KW-0963">Cytoplasm</keyword>
<evidence type="ECO:0000256" key="11">
    <source>
        <dbReference type="PIRSR" id="PIRSR000112-3"/>
    </source>
</evidence>
<dbReference type="Proteomes" id="UP000540056">
    <property type="component" value="Unassembled WGS sequence"/>
</dbReference>
<evidence type="ECO:0000256" key="5">
    <source>
        <dbReference type="ARBA" id="ARBA00023002"/>
    </source>
</evidence>
<name>A0A0U4WFU4_9LACT</name>
<keyword evidence="5" id="KW-0560">Oxidoreductase</keyword>
<evidence type="ECO:0000256" key="9">
    <source>
        <dbReference type="ARBA" id="ARBA00023264"/>
    </source>
</evidence>
<dbReference type="GO" id="GO:0016614">
    <property type="term" value="F:oxidoreductase activity, acting on CH-OH group of donors"/>
    <property type="evidence" value="ECO:0007669"/>
    <property type="project" value="InterPro"/>
</dbReference>
<keyword evidence="9" id="KW-1208">Phospholipid metabolism</keyword>
<dbReference type="GeneID" id="92866829"/>
<reference evidence="12 14" key="1">
    <citation type="journal article" date="2016" name="Genome Announc.">
        <title>Complete Genome Sequences of Aerococcus christensenii CCUG 28831T, Aerococcus sanguinicola CCUG 43001T, Aerococcus urinae CCUG 36881T, Aerococcus urinaeequi CCUG 28094T, Aerococcus urinaehominis CCUG 42038 BT, and Aerococcus viridans CCUG 4311T.</title>
        <authorList>
            <person name="Carkaci D."/>
            <person name="Dargis R."/>
            <person name="Nielsen X.C."/>
            <person name="Skovgaard O."/>
            <person name="Fuursted K."/>
            <person name="Christensen J.J."/>
        </authorList>
    </citation>
    <scope>NUCLEOTIDE SEQUENCE [LARGE SCALE GENOMIC DNA]</scope>
    <source>
        <strain evidence="12 14">CCUG28094</strain>
    </source>
</reference>
<evidence type="ECO:0000313" key="12">
    <source>
        <dbReference type="EMBL" id="AMB97552.1"/>
    </source>
</evidence>
<dbReference type="Pfam" id="PF13685">
    <property type="entry name" value="Fe-ADH_2"/>
    <property type="match status" value="1"/>
</dbReference>
<proteinExistence type="predicted"/>
<evidence type="ECO:0000256" key="2">
    <source>
        <dbReference type="ARBA" id="ARBA00022516"/>
    </source>
</evidence>
<evidence type="ECO:0000256" key="7">
    <source>
        <dbReference type="ARBA" id="ARBA00023098"/>
    </source>
</evidence>
<dbReference type="PIRSF" id="PIRSF000112">
    <property type="entry name" value="Glycerol_dehydrogenase"/>
    <property type="match status" value="1"/>
</dbReference>
<dbReference type="Gene3D" id="3.40.50.1970">
    <property type="match status" value="1"/>
</dbReference>
<dbReference type="PANTHER" id="PTHR43616">
    <property type="entry name" value="GLYCEROL DEHYDROGENASE"/>
    <property type="match status" value="1"/>
</dbReference>
<feature type="binding site" evidence="10">
    <location>
        <position position="171"/>
    </location>
    <ligand>
        <name>glycerol</name>
        <dbReference type="ChEBI" id="CHEBI:17754"/>
    </ligand>
</feature>
<dbReference type="OrthoDB" id="5198708at2"/>
<dbReference type="CDD" id="cd08171">
    <property type="entry name" value="GlyDH-like"/>
    <property type="match status" value="1"/>
</dbReference>
<protein>
    <submittedName>
        <fullName evidence="12">Glycerol dehydrogenase</fullName>
    </submittedName>
    <submittedName>
        <fullName evidence="13">Iron-containing alcohol dehydrogenase family protein</fullName>
    </submittedName>
</protein>
<sequence>MSLSVNLPNLTIGVDAFDAIDEYCSQFGTTVAILGGEKALAASKERLTAALEKSSLEVATVQVYGKEASYTNVEKMKAIKEVQDADMIFAVGGGRAIDTIKVVARDLDKPLFTFPTLASVSAPTSSVCVMYHDNHEMAGLAYRKAPADHTFIDTQIIAEAPVEYLWAGIGDCMSKEVETSFSSRGRDLSFENRLGVNIVKGTNDKLMAVGAEALEAVRNQEANQALEDVVLEIIGASAYASVLVENDINSNMAHAYYYGYTVLPQAHEHLHGEVVSYGILLLLTMDQQFEYRDRMKAFMESIKLPTKLAAQGVTTQEDIDKLVDKAMTMDDLTFSPYTITREKFEQAIRDVEALD</sequence>
<dbReference type="InterPro" id="IPR016205">
    <property type="entry name" value="Glycerol_DH"/>
</dbReference>
<keyword evidence="4" id="KW-0521">NADP</keyword>
<feature type="binding site" evidence="11">
    <location>
        <begin position="116"/>
        <end position="119"/>
    </location>
    <ligand>
        <name>NAD(+)</name>
        <dbReference type="ChEBI" id="CHEBI:57540"/>
    </ligand>
</feature>
<gene>
    <name evidence="12" type="ORF">AWM74_04590</name>
    <name evidence="13" type="ORF">H3232_08285</name>
</gene>
<comment type="cofactor">
    <cofactor evidence="10">
        <name>Zn(2+)</name>
        <dbReference type="ChEBI" id="CHEBI:29105"/>
    </cofactor>
    <text evidence="10">Binds 1 zinc ion per subunit.</text>
</comment>
<evidence type="ECO:0000256" key="10">
    <source>
        <dbReference type="PIRSR" id="PIRSR000112-1"/>
    </source>
</evidence>
<keyword evidence="6 11" id="KW-0520">NAD</keyword>
<reference evidence="13 15" key="3">
    <citation type="submission" date="2020-07" db="EMBL/GenBank/DDBJ databases">
        <title>Draft Genome Sequences of Lactobacillales Isolated from the International Space Station.</title>
        <authorList>
            <person name="Bharadwaj A.R."/>
            <person name="Singh N.K."/>
            <person name="Wood J.M."/>
            <person name="Debieu M."/>
            <person name="O'Hara N.B."/>
            <person name="Karouia F."/>
            <person name="Mason C.E."/>
            <person name="Venkateswaran K."/>
        </authorList>
    </citation>
    <scope>NUCLEOTIDE SEQUENCE [LARGE SCALE GENOMIC DNA]</scope>
    <source>
        <strain evidence="13 15">151250015-1-258-55</strain>
    </source>
</reference>
<dbReference type="EMBL" id="JACGAN010000015">
    <property type="protein sequence ID" value="MBA5747182.1"/>
    <property type="molecule type" value="Genomic_DNA"/>
</dbReference>
<evidence type="ECO:0000256" key="1">
    <source>
        <dbReference type="ARBA" id="ARBA00022490"/>
    </source>
</evidence>
<dbReference type="AlphaFoldDB" id="A0A0U4WFU4"/>
<keyword evidence="8" id="KW-0594">Phospholipid biosynthesis</keyword>
<evidence type="ECO:0000256" key="8">
    <source>
        <dbReference type="ARBA" id="ARBA00023209"/>
    </source>
</evidence>
<dbReference type="SUPFAM" id="SSF56796">
    <property type="entry name" value="Dehydroquinate synthase-like"/>
    <property type="match status" value="1"/>
</dbReference>
<keyword evidence="15" id="KW-1185">Reference proteome</keyword>